<dbReference type="Pfam" id="PF04966">
    <property type="entry name" value="OprB"/>
    <property type="match status" value="1"/>
</dbReference>
<dbReference type="PANTHER" id="PTHR37944">
    <property type="entry name" value="PORIN B"/>
    <property type="match status" value="1"/>
</dbReference>
<comment type="similarity">
    <text evidence="1 2">Belongs to the OprB family.</text>
</comment>
<dbReference type="InterPro" id="IPR038673">
    <property type="entry name" value="OprB_sf"/>
</dbReference>
<evidence type="ECO:0000313" key="3">
    <source>
        <dbReference type="EMBL" id="XAE41139.1"/>
    </source>
</evidence>
<organism evidence="3 4">
    <name type="scientific">Nguyenibacter vanlangensis</name>
    <dbReference type="NCBI Taxonomy" id="1216886"/>
    <lineage>
        <taxon>Bacteria</taxon>
        <taxon>Pseudomonadati</taxon>
        <taxon>Pseudomonadota</taxon>
        <taxon>Alphaproteobacteria</taxon>
        <taxon>Acetobacterales</taxon>
        <taxon>Acetobacteraceae</taxon>
        <taxon>Nguyenibacter</taxon>
    </lineage>
</organism>
<gene>
    <name evidence="3" type="ORF">AAC691_12495</name>
</gene>
<name>A0ABZ3D0L2_9PROT</name>
<dbReference type="Proteomes" id="UP001449795">
    <property type="component" value="Chromosome"/>
</dbReference>
<proteinExistence type="inferred from homology"/>
<sequence length="528" mass="58288">MNKNLSLKSFLLIFKGALLSSVTINVFVAQNVQAAEVGASEYPLNPANPVPTAEKTSKVPRLKSMLPVNLYSSTNGELAALDDDAYFRHFPALDVLPGYYGQDRNSIIVRDFGATPSPPQHLLPESMAPIRRFLLSHGINVQLTYVSEPMWNVAGGRERGGDYAAQLSLQLDTDLKRLTHLAFLDGFTTHMMILQRSGRSLTNDRVGDHDLNLVGVYGVGNNVIAKLGYFYIEKDILDHRINLAVGRMAVAMDFATSPVYSSFLSIGLAPIALKTAAGFEATPNSVWGGRARLRPFLDNYLSFGAYQVSPNYGGISGWSWFEPGSQGVILPVEDAWTPYIGRQGLVGHYRVGFAYNSVRYPSLAGTIPAQSITEIHMGGPRHRDSFWVLGDQMLFRTGHTEYSGVIAFGGYVHNTQSITTFQDQIFGGLLTPSPIPGRKDDQFGFLFSYYHYSTTLRRGEEIRISDGLSPGKNIYGPQSDSNSIEVFYNIPVFRGIRFSPDYEYFVRPGGSSYLRSASFVGFKTSILL</sequence>
<dbReference type="EMBL" id="CP152276">
    <property type="protein sequence ID" value="XAE41139.1"/>
    <property type="molecule type" value="Genomic_DNA"/>
</dbReference>
<evidence type="ECO:0000256" key="1">
    <source>
        <dbReference type="ARBA" id="ARBA00008769"/>
    </source>
</evidence>
<reference evidence="3 4" key="1">
    <citation type="submission" date="2024-04" db="EMBL/GenBank/DDBJ databases">
        <title>Complete genome sequence of Nguyenibacter vanlangesis HBCM-1154, a strain capable of nitrogen fixation, IAA production, and phosphorus solubilization isolated from sugarcane soil.</title>
        <authorList>
            <person name="MY HANH P."/>
        </authorList>
    </citation>
    <scope>NUCLEOTIDE SEQUENCE [LARGE SCALE GENOMIC DNA]</scope>
    <source>
        <strain evidence="3 4">HBCM 1154</strain>
    </source>
</reference>
<keyword evidence="2" id="KW-0732">Signal</keyword>
<accession>A0ABZ3D0L2</accession>
<dbReference type="RefSeq" id="WP_342627133.1">
    <property type="nucleotide sequence ID" value="NZ_CP152276.1"/>
</dbReference>
<dbReference type="InterPro" id="IPR007049">
    <property type="entry name" value="Carb-sel_porin_OprB"/>
</dbReference>
<dbReference type="Gene3D" id="2.40.160.180">
    <property type="entry name" value="Carbohydrate-selective porin OprB"/>
    <property type="match status" value="1"/>
</dbReference>
<feature type="signal peptide" evidence="2">
    <location>
        <begin position="1"/>
        <end position="34"/>
    </location>
</feature>
<keyword evidence="4" id="KW-1185">Reference proteome</keyword>
<evidence type="ECO:0000256" key="2">
    <source>
        <dbReference type="RuleBase" id="RU363072"/>
    </source>
</evidence>
<feature type="chain" id="PRO_5045002458" evidence="2">
    <location>
        <begin position="35"/>
        <end position="528"/>
    </location>
</feature>
<dbReference type="InterPro" id="IPR052932">
    <property type="entry name" value="OprB_Porin"/>
</dbReference>
<dbReference type="PANTHER" id="PTHR37944:SF1">
    <property type="entry name" value="PORIN B"/>
    <property type="match status" value="1"/>
</dbReference>
<protein>
    <submittedName>
        <fullName evidence="3">Carbohydrate porin</fullName>
    </submittedName>
</protein>
<evidence type="ECO:0000313" key="4">
    <source>
        <dbReference type="Proteomes" id="UP001449795"/>
    </source>
</evidence>